<sequence>MTTFMQRVRRVVYGNADPSNVSDAIHSVGQIGLLGHPADPEPFRGNVTESAELDPDELPWELRGDDKENDTSV</sequence>
<gene>
    <name evidence="2" type="ORF">G3T36_02530</name>
</gene>
<feature type="compositionally biased region" description="Basic and acidic residues" evidence="1">
    <location>
        <begin position="60"/>
        <end position="73"/>
    </location>
</feature>
<proteinExistence type="predicted"/>
<protein>
    <submittedName>
        <fullName evidence="2">Uncharacterized protein</fullName>
    </submittedName>
</protein>
<dbReference type="AlphaFoldDB" id="A0A6L9XTV0"/>
<reference evidence="2 3" key="1">
    <citation type="journal article" date="2014" name="J. Microbiol.">
        <title>Diaminobutyricibacter tongyongensis gen. nov., sp. nov. and Homoserinibacter gongjuensis gen. nov., sp. nov. belong to the family Microbacteriaceae.</title>
        <authorList>
            <person name="Kim S.J."/>
            <person name="Ahn J.H."/>
            <person name="Weon H.Y."/>
            <person name="Hamada M."/>
            <person name="Suzuki K."/>
            <person name="Kwon S.W."/>
        </authorList>
    </citation>
    <scope>NUCLEOTIDE SEQUENCE [LARGE SCALE GENOMIC DNA]</scope>
    <source>
        <strain evidence="2 3">NBRC 108724</strain>
    </source>
</reference>
<feature type="region of interest" description="Disordered" evidence="1">
    <location>
        <begin position="37"/>
        <end position="73"/>
    </location>
</feature>
<dbReference type="Proteomes" id="UP000474967">
    <property type="component" value="Unassembled WGS sequence"/>
</dbReference>
<comment type="caution">
    <text evidence="2">The sequence shown here is derived from an EMBL/GenBank/DDBJ whole genome shotgun (WGS) entry which is preliminary data.</text>
</comment>
<organism evidence="2 3">
    <name type="scientific">Leifsonia tongyongensis</name>
    <dbReference type="NCBI Taxonomy" id="1268043"/>
    <lineage>
        <taxon>Bacteria</taxon>
        <taxon>Bacillati</taxon>
        <taxon>Actinomycetota</taxon>
        <taxon>Actinomycetes</taxon>
        <taxon>Micrococcales</taxon>
        <taxon>Microbacteriaceae</taxon>
        <taxon>Leifsonia</taxon>
    </lineage>
</organism>
<evidence type="ECO:0000313" key="2">
    <source>
        <dbReference type="EMBL" id="NEN04736.1"/>
    </source>
</evidence>
<dbReference type="EMBL" id="JAAGWY010000001">
    <property type="protein sequence ID" value="NEN04736.1"/>
    <property type="molecule type" value="Genomic_DNA"/>
</dbReference>
<evidence type="ECO:0000256" key="1">
    <source>
        <dbReference type="SAM" id="MobiDB-lite"/>
    </source>
</evidence>
<name>A0A6L9XTV0_9MICO</name>
<evidence type="ECO:0000313" key="3">
    <source>
        <dbReference type="Proteomes" id="UP000474967"/>
    </source>
</evidence>
<accession>A0A6L9XTV0</accession>
<keyword evidence="3" id="KW-1185">Reference proteome</keyword>
<dbReference type="RefSeq" id="WP_163287836.1">
    <property type="nucleotide sequence ID" value="NZ_JAAGWY010000001.1"/>
</dbReference>